<dbReference type="EMBL" id="RRCH01000017">
    <property type="protein sequence ID" value="RRJ31049.1"/>
    <property type="molecule type" value="Genomic_DNA"/>
</dbReference>
<protein>
    <submittedName>
        <fullName evidence="3">Methyltransferase domain-containing protein</fullName>
    </submittedName>
</protein>
<dbReference type="Pfam" id="PF13649">
    <property type="entry name" value="Methyltransf_25"/>
    <property type="match status" value="1"/>
</dbReference>
<dbReference type="GO" id="GO:0003838">
    <property type="term" value="F:sterol 24-C-methyltransferase activity"/>
    <property type="evidence" value="ECO:0007669"/>
    <property type="project" value="TreeGrafter"/>
</dbReference>
<dbReference type="Gene3D" id="3.40.50.150">
    <property type="entry name" value="Vaccinia Virus protein VP39"/>
    <property type="match status" value="1"/>
</dbReference>
<comment type="caution">
    <text evidence="3">The sequence shown here is derived from an EMBL/GenBank/DDBJ whole genome shotgun (WGS) entry which is preliminary data.</text>
</comment>
<dbReference type="InterPro" id="IPR041698">
    <property type="entry name" value="Methyltransf_25"/>
</dbReference>
<dbReference type="PANTHER" id="PTHR44068:SF1">
    <property type="entry name" value="HYPOTHETICAL LOC100005854"/>
    <property type="match status" value="1"/>
</dbReference>
<sequence length="202" mass="21812">MVHDPADTPADRSFTDRLLHRTFGQPRGLLGRLGGWVMAGGKDATIEWVLEQLSIRPTDRVLEIGFGPGDGIRMAAQATSEGSVAGVDHSTVMVRMARDRNATAVDAGNVDLRHGRASELPFETDSFEAAFSVNSMQLWPDVHAGLDELQRVLVPGGTAAFGFTHHAKQNPNELVDVLMSAGFESIELHERNRAICAVVVTA</sequence>
<accession>A0A3P3RDN9</accession>
<dbReference type="OrthoDB" id="8915at2157"/>
<dbReference type="GO" id="GO:0016126">
    <property type="term" value="P:sterol biosynthetic process"/>
    <property type="evidence" value="ECO:0007669"/>
    <property type="project" value="TreeGrafter"/>
</dbReference>
<keyword evidence="4" id="KW-1185">Reference proteome</keyword>
<dbReference type="RefSeq" id="WP_124954707.1">
    <property type="nucleotide sequence ID" value="NZ_RRCH01000017.1"/>
</dbReference>
<organism evidence="3 4">
    <name type="scientific">Halocatena pleomorpha</name>
    <dbReference type="NCBI Taxonomy" id="1785090"/>
    <lineage>
        <taxon>Archaea</taxon>
        <taxon>Methanobacteriati</taxon>
        <taxon>Methanobacteriota</taxon>
        <taxon>Stenosarchaea group</taxon>
        <taxon>Halobacteria</taxon>
        <taxon>Halobacteriales</taxon>
        <taxon>Natronomonadaceae</taxon>
        <taxon>Halocatena</taxon>
    </lineage>
</organism>
<dbReference type="InterPro" id="IPR029063">
    <property type="entry name" value="SAM-dependent_MTases_sf"/>
</dbReference>
<dbReference type="SUPFAM" id="SSF53335">
    <property type="entry name" value="S-adenosyl-L-methionine-dependent methyltransferases"/>
    <property type="match status" value="1"/>
</dbReference>
<dbReference type="Proteomes" id="UP000282322">
    <property type="component" value="Unassembled WGS sequence"/>
</dbReference>
<gene>
    <name evidence="3" type="ORF">EIK79_08560</name>
</gene>
<dbReference type="CDD" id="cd02440">
    <property type="entry name" value="AdoMet_MTases"/>
    <property type="match status" value="1"/>
</dbReference>
<evidence type="ECO:0000256" key="1">
    <source>
        <dbReference type="ARBA" id="ARBA00022679"/>
    </source>
</evidence>
<dbReference type="PANTHER" id="PTHR44068">
    <property type="entry name" value="ZGC:194242"/>
    <property type="match status" value="1"/>
</dbReference>
<reference evidence="3 4" key="1">
    <citation type="submission" date="2018-11" db="EMBL/GenBank/DDBJ databases">
        <title>Taxonoimc description of Halomarina strain SPP-AMP-1.</title>
        <authorList>
            <person name="Pal Y."/>
            <person name="Srinivasana K."/>
            <person name="Verma A."/>
            <person name="Kumar P."/>
        </authorList>
    </citation>
    <scope>NUCLEOTIDE SEQUENCE [LARGE SCALE GENOMIC DNA]</scope>
    <source>
        <strain evidence="3 4">SPP-AMP-1</strain>
    </source>
</reference>
<dbReference type="AlphaFoldDB" id="A0A3P3RDN9"/>
<proteinExistence type="predicted"/>
<evidence type="ECO:0000313" key="4">
    <source>
        <dbReference type="Proteomes" id="UP000282322"/>
    </source>
</evidence>
<evidence type="ECO:0000313" key="3">
    <source>
        <dbReference type="EMBL" id="RRJ31049.1"/>
    </source>
</evidence>
<feature type="domain" description="Methyltransferase" evidence="2">
    <location>
        <begin position="61"/>
        <end position="157"/>
    </location>
</feature>
<dbReference type="GO" id="GO:0032259">
    <property type="term" value="P:methylation"/>
    <property type="evidence" value="ECO:0007669"/>
    <property type="project" value="UniProtKB-KW"/>
</dbReference>
<keyword evidence="3" id="KW-0489">Methyltransferase</keyword>
<name>A0A3P3RDN9_9EURY</name>
<evidence type="ECO:0000259" key="2">
    <source>
        <dbReference type="Pfam" id="PF13649"/>
    </source>
</evidence>
<keyword evidence="1" id="KW-0808">Transferase</keyword>
<dbReference type="InterPro" id="IPR050447">
    <property type="entry name" value="Erg6_SMT_methyltransf"/>
</dbReference>